<feature type="domain" description="Flavin reductase like" evidence="1">
    <location>
        <begin position="19"/>
        <end position="172"/>
    </location>
</feature>
<dbReference type="Proteomes" id="UP000581135">
    <property type="component" value="Unassembled WGS sequence"/>
</dbReference>
<protein>
    <submittedName>
        <fullName evidence="2">Flavin reductase (DIM6/NTAB) family NADH-FMN oxidoreductase RutF</fullName>
    </submittedName>
</protein>
<dbReference type="Gene3D" id="2.30.110.10">
    <property type="entry name" value="Electron Transport, Fmn-binding Protein, Chain A"/>
    <property type="match status" value="1"/>
</dbReference>
<dbReference type="GO" id="GO:0010181">
    <property type="term" value="F:FMN binding"/>
    <property type="evidence" value="ECO:0007669"/>
    <property type="project" value="InterPro"/>
</dbReference>
<dbReference type="SUPFAM" id="SSF50475">
    <property type="entry name" value="FMN-binding split barrel"/>
    <property type="match status" value="1"/>
</dbReference>
<sequence>MFYETATNDHGLPYNPLKACVLPRPIGWISTLNGKGQANLAPFSFFNLVSERPPLVIFCPNGPHAEGGEKDSLLNLRENPEFVVNLATYSLRHEINASAAPWQRDKNEFEAAGVTEAASVLVSPPRVKESPLHLECTLEQIIQLPGEVGGVPNHMVLGRILGVHVDDEMIVDGQVRPERLQAISRLGYMDYAVVDKIFTMPRPTTV</sequence>
<name>A0A839SSJ0_9PROT</name>
<dbReference type="PANTHER" id="PTHR43812">
    <property type="entry name" value="BLR2425 PROTEIN"/>
    <property type="match status" value="1"/>
</dbReference>
<gene>
    <name evidence="2" type="ORF">FHR98_000571</name>
</gene>
<dbReference type="Pfam" id="PF01613">
    <property type="entry name" value="Flavin_Reduct"/>
    <property type="match status" value="1"/>
</dbReference>
<dbReference type="SMART" id="SM00903">
    <property type="entry name" value="Flavin_Reduct"/>
    <property type="match status" value="1"/>
</dbReference>
<accession>A0A839SSJ0</accession>
<organism evidence="2 3">
    <name type="scientific">Limibacillus halophilus</name>
    <dbReference type="NCBI Taxonomy" id="1579333"/>
    <lineage>
        <taxon>Bacteria</taxon>
        <taxon>Pseudomonadati</taxon>
        <taxon>Pseudomonadota</taxon>
        <taxon>Alphaproteobacteria</taxon>
        <taxon>Rhodospirillales</taxon>
        <taxon>Rhodovibrionaceae</taxon>
        <taxon>Limibacillus</taxon>
    </lineage>
</organism>
<dbReference type="EMBL" id="JACHXA010000001">
    <property type="protein sequence ID" value="MBB3064306.1"/>
    <property type="molecule type" value="Genomic_DNA"/>
</dbReference>
<comment type="caution">
    <text evidence="2">The sequence shown here is derived from an EMBL/GenBank/DDBJ whole genome shotgun (WGS) entry which is preliminary data.</text>
</comment>
<evidence type="ECO:0000259" key="1">
    <source>
        <dbReference type="SMART" id="SM00903"/>
    </source>
</evidence>
<dbReference type="AlphaFoldDB" id="A0A839SSJ0"/>
<dbReference type="InterPro" id="IPR012349">
    <property type="entry name" value="Split_barrel_FMN-bd"/>
</dbReference>
<dbReference type="RefSeq" id="WP_183415100.1">
    <property type="nucleotide sequence ID" value="NZ_JACHXA010000001.1"/>
</dbReference>
<dbReference type="PANTHER" id="PTHR43812:SF2">
    <property type="entry name" value="FLAVIN REDUCTASE LIKE DOMAIN-CONTAINING PROTEIN"/>
    <property type="match status" value="1"/>
</dbReference>
<keyword evidence="3" id="KW-1185">Reference proteome</keyword>
<evidence type="ECO:0000313" key="2">
    <source>
        <dbReference type="EMBL" id="MBB3064306.1"/>
    </source>
</evidence>
<reference evidence="2 3" key="1">
    <citation type="submission" date="2020-08" db="EMBL/GenBank/DDBJ databases">
        <title>Genomic Encyclopedia of Type Strains, Phase III (KMG-III): the genomes of soil and plant-associated and newly described type strains.</title>
        <authorList>
            <person name="Whitman W."/>
        </authorList>
    </citation>
    <scope>NUCLEOTIDE SEQUENCE [LARGE SCALE GENOMIC DNA]</scope>
    <source>
        <strain evidence="2 3">CECT 8803</strain>
    </source>
</reference>
<dbReference type="InterPro" id="IPR002563">
    <property type="entry name" value="Flavin_Rdtase-like_dom"/>
</dbReference>
<dbReference type="GO" id="GO:0016646">
    <property type="term" value="F:oxidoreductase activity, acting on the CH-NH group of donors, NAD or NADP as acceptor"/>
    <property type="evidence" value="ECO:0007669"/>
    <property type="project" value="UniProtKB-ARBA"/>
</dbReference>
<evidence type="ECO:0000313" key="3">
    <source>
        <dbReference type="Proteomes" id="UP000581135"/>
    </source>
</evidence>
<proteinExistence type="predicted"/>